<comment type="catalytic activity">
    <reaction evidence="1">
        <text>4-hydroxy-4-methyl-2-oxoglutarate = 2 pyruvate</text>
        <dbReference type="Rhea" id="RHEA:22748"/>
        <dbReference type="ChEBI" id="CHEBI:15361"/>
        <dbReference type="ChEBI" id="CHEBI:58276"/>
        <dbReference type="EC" id="4.1.3.17"/>
    </reaction>
</comment>
<evidence type="ECO:0000256" key="7">
    <source>
        <dbReference type="ARBA" id="ARBA00016549"/>
    </source>
</evidence>
<dbReference type="InterPro" id="IPR036704">
    <property type="entry name" value="RraA/RraA-like_sf"/>
</dbReference>
<comment type="function">
    <text evidence="8">Catalyzes the aldol cleavage of 4-hydroxy-4-methyl-2-oxoglutarate (HMG) into 2 molecules of pyruvate. Also contains a secondary oxaloacetate (OAA) decarboxylase activity due to the common pyruvate enolate transition state formed following C-C bond cleavage in the retro-aldol and decarboxylation reactions.</text>
</comment>
<evidence type="ECO:0000256" key="2">
    <source>
        <dbReference type="ARBA" id="ARBA00001968"/>
    </source>
</evidence>
<dbReference type="SUPFAM" id="SSF89562">
    <property type="entry name" value="RraA-like"/>
    <property type="match status" value="1"/>
</dbReference>
<comment type="similarity">
    <text evidence="3">Belongs to the class II aldolase/RraA-like family.</text>
</comment>
<evidence type="ECO:0000256" key="3">
    <source>
        <dbReference type="ARBA" id="ARBA00008621"/>
    </source>
</evidence>
<keyword evidence="14" id="KW-1185">Reference proteome</keyword>
<evidence type="ECO:0000313" key="13">
    <source>
        <dbReference type="EMBL" id="MBC3937760.1"/>
    </source>
</evidence>
<comment type="subunit">
    <text evidence="4">Homotrimer.</text>
</comment>
<comment type="catalytic activity">
    <reaction evidence="12">
        <text>oxaloacetate + H(+) = pyruvate + CO2</text>
        <dbReference type="Rhea" id="RHEA:15641"/>
        <dbReference type="ChEBI" id="CHEBI:15361"/>
        <dbReference type="ChEBI" id="CHEBI:15378"/>
        <dbReference type="ChEBI" id="CHEBI:16452"/>
        <dbReference type="ChEBI" id="CHEBI:16526"/>
        <dbReference type="EC" id="4.1.1.112"/>
    </reaction>
</comment>
<dbReference type="Gene3D" id="3.50.30.40">
    <property type="entry name" value="Ribonuclease E inhibitor RraA/RraA-like"/>
    <property type="match status" value="1"/>
</dbReference>
<sequence>MGKLTKELRERLDRLSTTNVSDALDALGLKGSTYGVNKMYEGCEKIIGEAVTMKVVAAGLTKSTTHMGVNAIEAAKEGDVIVIDNGGRIDVNCWGGVLSTGAKYKGVSGVVIDGACRDLDECIEMGFPVYARATICATARGRVMEEATNVMVSFHGVQVRPGDIVMGDITGVVFIPQERLEDVIAKAETLLEKEEAMCRDIKSGMSMMEVDKKYNYENMLK</sequence>
<dbReference type="EMBL" id="JACOIH010000002">
    <property type="protein sequence ID" value="MBC3937760.1"/>
    <property type="molecule type" value="Genomic_DNA"/>
</dbReference>
<evidence type="ECO:0000256" key="11">
    <source>
        <dbReference type="ARBA" id="ARBA00032305"/>
    </source>
</evidence>
<evidence type="ECO:0000256" key="6">
    <source>
        <dbReference type="ARBA" id="ARBA00012947"/>
    </source>
</evidence>
<dbReference type="EC" id="4.1.1.112" evidence="6"/>
<evidence type="ECO:0000256" key="1">
    <source>
        <dbReference type="ARBA" id="ARBA00001342"/>
    </source>
</evidence>
<dbReference type="InterPro" id="IPR005493">
    <property type="entry name" value="RraA/RraA-like"/>
</dbReference>
<dbReference type="PANTHER" id="PTHR33254">
    <property type="entry name" value="4-HYDROXY-4-METHYL-2-OXOGLUTARATE ALDOLASE 3-RELATED"/>
    <property type="match status" value="1"/>
</dbReference>
<dbReference type="Pfam" id="PF03737">
    <property type="entry name" value="RraA-like"/>
    <property type="match status" value="1"/>
</dbReference>
<gene>
    <name evidence="13" type="ORF">H8R05_02440</name>
</gene>
<organism evidence="13 14">
    <name type="scientific">Anaerotruncus massiliensis</name>
    <name type="common">ex Togo et al. 2019</name>
    <dbReference type="NCBI Taxonomy" id="1673720"/>
    <lineage>
        <taxon>Bacteria</taxon>
        <taxon>Bacillati</taxon>
        <taxon>Bacillota</taxon>
        <taxon>Clostridia</taxon>
        <taxon>Eubacteriales</taxon>
        <taxon>Oscillospiraceae</taxon>
        <taxon>Anaerotruncus</taxon>
    </lineage>
</organism>
<evidence type="ECO:0000313" key="14">
    <source>
        <dbReference type="Proteomes" id="UP000602181"/>
    </source>
</evidence>
<reference evidence="13 14" key="1">
    <citation type="submission" date="2020-08" db="EMBL/GenBank/DDBJ databases">
        <authorList>
            <person name="Liu C."/>
            <person name="Sun Q."/>
        </authorList>
    </citation>
    <scope>NUCLEOTIDE SEQUENCE [LARGE SCALE GENOMIC DNA]</scope>
    <source>
        <strain evidence="13 14">22A2-44</strain>
    </source>
</reference>
<dbReference type="RefSeq" id="WP_186895807.1">
    <property type="nucleotide sequence ID" value="NZ_JACOIH010000002.1"/>
</dbReference>
<comment type="cofactor">
    <cofactor evidence="2">
        <name>a divalent metal cation</name>
        <dbReference type="ChEBI" id="CHEBI:60240"/>
    </cofactor>
</comment>
<evidence type="ECO:0000256" key="5">
    <source>
        <dbReference type="ARBA" id="ARBA00012213"/>
    </source>
</evidence>
<evidence type="ECO:0000256" key="9">
    <source>
        <dbReference type="ARBA" id="ARBA00029596"/>
    </source>
</evidence>
<dbReference type="PANTHER" id="PTHR33254:SF4">
    <property type="entry name" value="4-HYDROXY-4-METHYL-2-OXOGLUTARATE ALDOLASE 3-RELATED"/>
    <property type="match status" value="1"/>
</dbReference>
<dbReference type="Proteomes" id="UP000602181">
    <property type="component" value="Unassembled WGS sequence"/>
</dbReference>
<comment type="caution">
    <text evidence="13">The sequence shown here is derived from an EMBL/GenBank/DDBJ whole genome shotgun (WGS) entry which is preliminary data.</text>
</comment>
<dbReference type="EC" id="4.1.3.17" evidence="5"/>
<dbReference type="CDD" id="cd16841">
    <property type="entry name" value="RraA_family"/>
    <property type="match status" value="1"/>
</dbReference>
<evidence type="ECO:0000256" key="10">
    <source>
        <dbReference type="ARBA" id="ARBA00030169"/>
    </source>
</evidence>
<name>A0ABR7ABC7_9FIRM</name>
<evidence type="ECO:0000256" key="12">
    <source>
        <dbReference type="ARBA" id="ARBA00047973"/>
    </source>
</evidence>
<accession>A0ABR7ABC7</accession>
<proteinExistence type="inferred from homology"/>
<evidence type="ECO:0000256" key="4">
    <source>
        <dbReference type="ARBA" id="ARBA00011233"/>
    </source>
</evidence>
<evidence type="ECO:0000256" key="8">
    <source>
        <dbReference type="ARBA" id="ARBA00025046"/>
    </source>
</evidence>
<protein>
    <recommendedName>
        <fullName evidence="7">Putative 4-hydroxy-4-methyl-2-oxoglutarate aldolase</fullName>
        <ecNumber evidence="6">4.1.1.112</ecNumber>
        <ecNumber evidence="5">4.1.3.17</ecNumber>
    </recommendedName>
    <alternativeName>
        <fullName evidence="11">Oxaloacetate decarboxylase</fullName>
    </alternativeName>
    <alternativeName>
        <fullName evidence="9">Regulator of ribonuclease activity homolog</fullName>
    </alternativeName>
    <alternativeName>
        <fullName evidence="10">RraA-like protein</fullName>
    </alternativeName>
</protein>